<organism evidence="2 3">
    <name type="scientific">Paxillus involutus ATCC 200175</name>
    <dbReference type="NCBI Taxonomy" id="664439"/>
    <lineage>
        <taxon>Eukaryota</taxon>
        <taxon>Fungi</taxon>
        <taxon>Dikarya</taxon>
        <taxon>Basidiomycota</taxon>
        <taxon>Agaricomycotina</taxon>
        <taxon>Agaricomycetes</taxon>
        <taxon>Agaricomycetidae</taxon>
        <taxon>Boletales</taxon>
        <taxon>Paxilineae</taxon>
        <taxon>Paxillaceae</taxon>
        <taxon>Paxillus</taxon>
    </lineage>
</organism>
<dbReference type="HOGENOM" id="CLU_883088_0_0_1"/>
<gene>
    <name evidence="2" type="ORF">PAXINDRAFT_157315</name>
</gene>
<feature type="region of interest" description="Disordered" evidence="1">
    <location>
        <begin position="42"/>
        <end position="110"/>
    </location>
</feature>
<protein>
    <submittedName>
        <fullName evidence="2">Uncharacterized protein</fullName>
    </submittedName>
</protein>
<feature type="compositionally biased region" description="Basic and acidic residues" evidence="1">
    <location>
        <begin position="285"/>
        <end position="301"/>
    </location>
</feature>
<sequence>MTTSCSHIEMAAQSQKRKKLHQQQDELINNITELENKILTEAAEKSRNVRQQPGPSVAKKPRAQVKPQPANTDKAGRTGKYQGTASKAEDSEDEATMAVKSGQGKSGNGKQVNMTAREVVGYTWKGLKSTDKDMSVSLSDGGQKDINMNDGARVSQSQPVFSVKDYAGLQDKLDDDPATAIHSSSMPLTVKRLGTPKIPITKLKKWTAHMAVPNLDVHNGGGEVDNSGGEMCDNGDEARDNRDKVHDNGDDEGRDGGVQQQGEEKWGVGDGRRNDGELEDEVEDARDRQSVRSRGHSKDQDQELEDEPADDRWQR</sequence>
<keyword evidence="3" id="KW-1185">Reference proteome</keyword>
<feature type="compositionally biased region" description="Basic and acidic residues" evidence="1">
    <location>
        <begin position="236"/>
        <end position="248"/>
    </location>
</feature>
<evidence type="ECO:0000256" key="1">
    <source>
        <dbReference type="SAM" id="MobiDB-lite"/>
    </source>
</evidence>
<evidence type="ECO:0000313" key="3">
    <source>
        <dbReference type="Proteomes" id="UP000053647"/>
    </source>
</evidence>
<proteinExistence type="predicted"/>
<dbReference type="EMBL" id="KN819380">
    <property type="protein sequence ID" value="KIJ11379.1"/>
    <property type="molecule type" value="Genomic_DNA"/>
</dbReference>
<feature type="region of interest" description="Disordered" evidence="1">
    <location>
        <begin position="1"/>
        <end position="22"/>
    </location>
</feature>
<feature type="compositionally biased region" description="Basic and acidic residues" evidence="1">
    <location>
        <begin position="262"/>
        <end position="276"/>
    </location>
</feature>
<accession>A0A0C9SSM9</accession>
<evidence type="ECO:0000313" key="2">
    <source>
        <dbReference type="EMBL" id="KIJ11379.1"/>
    </source>
</evidence>
<name>A0A0C9SSM9_PAXIN</name>
<reference evidence="2 3" key="1">
    <citation type="submission" date="2014-06" db="EMBL/GenBank/DDBJ databases">
        <authorList>
            <consortium name="DOE Joint Genome Institute"/>
            <person name="Kuo A."/>
            <person name="Kohler A."/>
            <person name="Nagy L.G."/>
            <person name="Floudas D."/>
            <person name="Copeland A."/>
            <person name="Barry K.W."/>
            <person name="Cichocki N."/>
            <person name="Veneault-Fourrey C."/>
            <person name="LaButti K."/>
            <person name="Lindquist E.A."/>
            <person name="Lipzen A."/>
            <person name="Lundell T."/>
            <person name="Morin E."/>
            <person name="Murat C."/>
            <person name="Sun H."/>
            <person name="Tunlid A."/>
            <person name="Henrissat B."/>
            <person name="Grigoriev I.V."/>
            <person name="Hibbett D.S."/>
            <person name="Martin F."/>
            <person name="Nordberg H.P."/>
            <person name="Cantor M.N."/>
            <person name="Hua S.X."/>
        </authorList>
    </citation>
    <scope>NUCLEOTIDE SEQUENCE [LARGE SCALE GENOMIC DNA]</scope>
    <source>
        <strain evidence="2 3">ATCC 200175</strain>
    </source>
</reference>
<feature type="compositionally biased region" description="Low complexity" evidence="1">
    <location>
        <begin position="99"/>
        <end position="110"/>
    </location>
</feature>
<dbReference type="Proteomes" id="UP000053647">
    <property type="component" value="Unassembled WGS sequence"/>
</dbReference>
<feature type="region of interest" description="Disordered" evidence="1">
    <location>
        <begin position="217"/>
        <end position="315"/>
    </location>
</feature>
<reference evidence="3" key="2">
    <citation type="submission" date="2015-01" db="EMBL/GenBank/DDBJ databases">
        <title>Evolutionary Origins and Diversification of the Mycorrhizal Mutualists.</title>
        <authorList>
            <consortium name="DOE Joint Genome Institute"/>
            <consortium name="Mycorrhizal Genomics Consortium"/>
            <person name="Kohler A."/>
            <person name="Kuo A."/>
            <person name="Nagy L.G."/>
            <person name="Floudas D."/>
            <person name="Copeland A."/>
            <person name="Barry K.W."/>
            <person name="Cichocki N."/>
            <person name="Veneault-Fourrey C."/>
            <person name="LaButti K."/>
            <person name="Lindquist E.A."/>
            <person name="Lipzen A."/>
            <person name="Lundell T."/>
            <person name="Morin E."/>
            <person name="Murat C."/>
            <person name="Riley R."/>
            <person name="Ohm R."/>
            <person name="Sun H."/>
            <person name="Tunlid A."/>
            <person name="Henrissat B."/>
            <person name="Grigoriev I.V."/>
            <person name="Hibbett D.S."/>
            <person name="Martin F."/>
        </authorList>
    </citation>
    <scope>NUCLEOTIDE SEQUENCE [LARGE SCALE GENOMIC DNA]</scope>
    <source>
        <strain evidence="3">ATCC 200175</strain>
    </source>
</reference>
<dbReference type="AlphaFoldDB" id="A0A0C9SSM9"/>